<dbReference type="EMBL" id="PPTU01000004">
    <property type="protein sequence ID" value="RDB72237.1"/>
    <property type="molecule type" value="Genomic_DNA"/>
</dbReference>
<feature type="domain" description="ABC transporter" evidence="10">
    <location>
        <begin position="41"/>
        <end position="277"/>
    </location>
</feature>
<evidence type="ECO:0000256" key="6">
    <source>
        <dbReference type="ARBA" id="ARBA00022967"/>
    </source>
</evidence>
<evidence type="ECO:0000256" key="3">
    <source>
        <dbReference type="ARBA" id="ARBA00022475"/>
    </source>
</evidence>
<dbReference type="InterPro" id="IPR030946">
    <property type="entry name" value="EcfA2"/>
</dbReference>
<dbReference type="InterPro" id="IPR015856">
    <property type="entry name" value="ABC_transpr_CbiO/EcfA_su"/>
</dbReference>
<keyword evidence="6" id="KW-1278">Translocase</keyword>
<dbReference type="GO" id="GO:0043190">
    <property type="term" value="C:ATP-binding cassette (ABC) transporter complex"/>
    <property type="evidence" value="ECO:0007669"/>
    <property type="project" value="TreeGrafter"/>
</dbReference>
<comment type="subcellular location">
    <subcellularLocation>
        <location evidence="1 8">Cell membrane</location>
        <topology evidence="1 8">Peripheral membrane protein</topology>
    </subcellularLocation>
</comment>
<organism evidence="11 12">
    <name type="scientific">Eggerthella lenta</name>
    <name type="common">Eubacterium lentum</name>
    <dbReference type="NCBI Taxonomy" id="84112"/>
    <lineage>
        <taxon>Bacteria</taxon>
        <taxon>Bacillati</taxon>
        <taxon>Actinomycetota</taxon>
        <taxon>Coriobacteriia</taxon>
        <taxon>Eggerthellales</taxon>
        <taxon>Eggerthellaceae</taxon>
        <taxon>Eggerthella</taxon>
    </lineage>
</organism>
<accession>A0A369MMR3</accession>
<dbReference type="EC" id="7.-.-.-" evidence="8"/>
<dbReference type="PROSITE" id="PS00211">
    <property type="entry name" value="ABC_TRANSPORTER_1"/>
    <property type="match status" value="1"/>
</dbReference>
<dbReference type="InterPro" id="IPR003593">
    <property type="entry name" value="AAA+_ATPase"/>
</dbReference>
<dbReference type="PANTHER" id="PTHR43553">
    <property type="entry name" value="HEAVY METAL TRANSPORTER"/>
    <property type="match status" value="1"/>
</dbReference>
<feature type="region of interest" description="Disordered" evidence="9">
    <location>
        <begin position="317"/>
        <end position="359"/>
    </location>
</feature>
<evidence type="ECO:0000256" key="2">
    <source>
        <dbReference type="ARBA" id="ARBA00022448"/>
    </source>
</evidence>
<dbReference type="Gene3D" id="3.40.50.300">
    <property type="entry name" value="P-loop containing nucleotide triphosphate hydrolases"/>
    <property type="match status" value="1"/>
</dbReference>
<dbReference type="GO" id="GO:0042626">
    <property type="term" value="F:ATPase-coupled transmembrane transporter activity"/>
    <property type="evidence" value="ECO:0007669"/>
    <property type="project" value="TreeGrafter"/>
</dbReference>
<comment type="function">
    <text evidence="8">ATP-binding (A) component of a common energy-coupling factor (ECF) ABC-transporter complex.</text>
</comment>
<evidence type="ECO:0000256" key="7">
    <source>
        <dbReference type="ARBA" id="ARBA00023136"/>
    </source>
</evidence>
<dbReference type="NCBIfam" id="TIGR04521">
    <property type="entry name" value="ECF_ATPase_2"/>
    <property type="match status" value="1"/>
</dbReference>
<evidence type="ECO:0000256" key="1">
    <source>
        <dbReference type="ARBA" id="ARBA00004202"/>
    </source>
</evidence>
<proteinExistence type="inferred from homology"/>
<dbReference type="AlphaFoldDB" id="A0A369MMR3"/>
<evidence type="ECO:0000313" key="12">
    <source>
        <dbReference type="Proteomes" id="UP000253970"/>
    </source>
</evidence>
<dbReference type="Proteomes" id="UP000253970">
    <property type="component" value="Unassembled WGS sequence"/>
</dbReference>
<dbReference type="InterPro" id="IPR050095">
    <property type="entry name" value="ECF_ABC_transporter_ATP-bd"/>
</dbReference>
<dbReference type="InterPro" id="IPR027417">
    <property type="entry name" value="P-loop_NTPase"/>
</dbReference>
<dbReference type="SMART" id="SM00382">
    <property type="entry name" value="AAA"/>
    <property type="match status" value="1"/>
</dbReference>
<protein>
    <recommendedName>
        <fullName evidence="8">Energy-coupling factor transporter ATP-binding protein EcfA2</fullName>
        <ecNumber evidence="8">7.-.-.-</ecNumber>
    </recommendedName>
</protein>
<dbReference type="PANTHER" id="PTHR43553:SF27">
    <property type="entry name" value="ENERGY-COUPLING FACTOR TRANSPORTER ATP-BINDING PROTEIN ECFA2"/>
    <property type="match status" value="1"/>
</dbReference>
<dbReference type="SUPFAM" id="SSF52540">
    <property type="entry name" value="P-loop containing nucleoside triphosphate hydrolases"/>
    <property type="match status" value="1"/>
</dbReference>
<keyword evidence="2 8" id="KW-0813">Transport</keyword>
<dbReference type="FunFam" id="3.40.50.300:FF:000224">
    <property type="entry name" value="Energy-coupling factor transporter ATP-binding protein EcfA"/>
    <property type="match status" value="1"/>
</dbReference>
<keyword evidence="3 8" id="KW-1003">Cell membrane</keyword>
<dbReference type="CDD" id="cd03225">
    <property type="entry name" value="ABC_cobalt_CbiO_domain1"/>
    <property type="match status" value="1"/>
</dbReference>
<evidence type="ECO:0000313" key="11">
    <source>
        <dbReference type="EMBL" id="RDB72237.1"/>
    </source>
</evidence>
<evidence type="ECO:0000256" key="5">
    <source>
        <dbReference type="ARBA" id="ARBA00022840"/>
    </source>
</evidence>
<dbReference type="PROSITE" id="PS50893">
    <property type="entry name" value="ABC_TRANSPORTER_2"/>
    <property type="match status" value="1"/>
</dbReference>
<feature type="region of interest" description="Disordered" evidence="9">
    <location>
        <begin position="16"/>
        <end position="45"/>
    </location>
</feature>
<evidence type="ECO:0000256" key="8">
    <source>
        <dbReference type="RuleBase" id="RU365104"/>
    </source>
</evidence>
<dbReference type="InterPro" id="IPR017871">
    <property type="entry name" value="ABC_transporter-like_CS"/>
</dbReference>
<dbReference type="InterPro" id="IPR003439">
    <property type="entry name" value="ABC_transporter-like_ATP-bd"/>
</dbReference>
<evidence type="ECO:0000256" key="4">
    <source>
        <dbReference type="ARBA" id="ARBA00022741"/>
    </source>
</evidence>
<keyword evidence="7 8" id="KW-0472">Membrane</keyword>
<reference evidence="11 12" key="1">
    <citation type="journal article" date="2018" name="Elife">
        <title>Discovery and characterization of a prevalent human gut bacterial enzyme sufficient for the inactivation of a family of plant toxins.</title>
        <authorList>
            <person name="Koppel N."/>
            <person name="Bisanz J.E."/>
            <person name="Pandelia M.E."/>
            <person name="Turnbaugh P.J."/>
            <person name="Balskus E.P."/>
        </authorList>
    </citation>
    <scope>NUCLEOTIDE SEQUENCE [LARGE SCALE GENOMIC DNA]</scope>
    <source>
        <strain evidence="11 12">W1 BHI 6</strain>
    </source>
</reference>
<feature type="compositionally biased region" description="Basic residues" evidence="9">
    <location>
        <begin position="19"/>
        <end position="29"/>
    </location>
</feature>
<evidence type="ECO:0000259" key="10">
    <source>
        <dbReference type="PROSITE" id="PS50893"/>
    </source>
</evidence>
<comment type="subunit">
    <text evidence="8">Forms a stable energy-coupling factor (ECF) transporter complex composed of 2 membrane-embedded substrate-binding proteins (S component), 2 ATP-binding proteins (A component) and 2 transmembrane proteins (T component).</text>
</comment>
<dbReference type="Pfam" id="PF00005">
    <property type="entry name" value="ABC_tran"/>
    <property type="match status" value="1"/>
</dbReference>
<keyword evidence="4 8" id="KW-0547">Nucleotide-binding</keyword>
<name>A0A369MMR3_EGGLN</name>
<evidence type="ECO:0000256" key="9">
    <source>
        <dbReference type="SAM" id="MobiDB-lite"/>
    </source>
</evidence>
<dbReference type="GO" id="GO:0005524">
    <property type="term" value="F:ATP binding"/>
    <property type="evidence" value="ECO:0007669"/>
    <property type="project" value="UniProtKB-UniRule"/>
</dbReference>
<dbReference type="RefSeq" id="WP_114533149.1">
    <property type="nucleotide sequence ID" value="NZ_JADNER010000011.1"/>
</dbReference>
<gene>
    <name evidence="11" type="ORF">C1875_04115</name>
</gene>
<keyword evidence="5 8" id="KW-0067">ATP-binding</keyword>
<sequence>MPIAFEGVSYSYADPARQEKRKSRVKRRREAGVIENPPSLEHGKPAWGADPEAVWALRDITFALDDGEFLGIAGHTGSGKSTLIQHMNGLVHPTRGRVLLDGQDLADKRAAQACRGKVGLVFQYPEYQLFAATVREDVAFGPRNLGLPADEVDRRVEAALESVRLDIAELGDKSPFELSGGQQRRVAFAGVLAMEPRILVLDEPVAGLDPVAREEFLDLIAQLHAGGLTVVMVSHSMDDLARLSDRVLVLNEGRQFAFGSPTEVFAHGDELRAIGLDVPAPQKLASELREAGVNLPQKLYNVETLADDLAAAFNSQAETDTGKGGSVRSGEAKAAQLPNEAAPDGTARPAGGRSERHHA</sequence>
<comment type="similarity">
    <text evidence="8">Belongs to the ABC transporter superfamily. Energy-coupling factor EcfA family.</text>
</comment>
<dbReference type="GO" id="GO:0016887">
    <property type="term" value="F:ATP hydrolysis activity"/>
    <property type="evidence" value="ECO:0007669"/>
    <property type="project" value="InterPro"/>
</dbReference>
<comment type="caution">
    <text evidence="11">The sequence shown here is derived from an EMBL/GenBank/DDBJ whole genome shotgun (WGS) entry which is preliminary data.</text>
</comment>